<feature type="region of interest" description="Disordered" evidence="1">
    <location>
        <begin position="46"/>
        <end position="67"/>
    </location>
</feature>
<sequence length="67" mass="7369">MVFPTLGLCCVFVLRKFLTGWTNVSTALSAVKGLLAEMRQLRRAPQAGEKLVQRIGPDDPPTQGMPR</sequence>
<comment type="caution">
    <text evidence="2">The sequence shown here is derived from an EMBL/GenBank/DDBJ whole genome shotgun (WGS) entry which is preliminary data.</text>
</comment>
<evidence type="ECO:0000313" key="2">
    <source>
        <dbReference type="EMBL" id="CAH2408455.1"/>
    </source>
</evidence>
<evidence type="ECO:0000313" key="3">
    <source>
        <dbReference type="Proteomes" id="UP001153050"/>
    </source>
</evidence>
<proteinExistence type="predicted"/>
<evidence type="ECO:0000256" key="1">
    <source>
        <dbReference type="SAM" id="MobiDB-lite"/>
    </source>
</evidence>
<dbReference type="EMBL" id="CAKXZT010000168">
    <property type="protein sequence ID" value="CAH2408455.1"/>
    <property type="molecule type" value="Genomic_DNA"/>
</dbReference>
<organism evidence="2 3">
    <name type="scientific">Mesorhizobium escarrei</name>
    <dbReference type="NCBI Taxonomy" id="666018"/>
    <lineage>
        <taxon>Bacteria</taxon>
        <taxon>Pseudomonadati</taxon>
        <taxon>Pseudomonadota</taxon>
        <taxon>Alphaproteobacteria</taxon>
        <taxon>Hyphomicrobiales</taxon>
        <taxon>Phyllobacteriaceae</taxon>
        <taxon>Mesorhizobium</taxon>
    </lineage>
</organism>
<reference evidence="2 3" key="1">
    <citation type="submission" date="2022-03" db="EMBL/GenBank/DDBJ databases">
        <authorList>
            <person name="Brunel B."/>
        </authorList>
    </citation>
    <scope>NUCLEOTIDE SEQUENCE [LARGE SCALE GENOMIC DNA]</scope>
    <source>
        <strain evidence="2">STM5069sample</strain>
    </source>
</reference>
<name>A0ABN8KE12_9HYPH</name>
<protein>
    <submittedName>
        <fullName evidence="2">Uncharacterized protein</fullName>
    </submittedName>
</protein>
<accession>A0ABN8KE12</accession>
<gene>
    <name evidence="2" type="ORF">MES5069_70073</name>
</gene>
<keyword evidence="3" id="KW-1185">Reference proteome</keyword>
<dbReference type="Proteomes" id="UP001153050">
    <property type="component" value="Unassembled WGS sequence"/>
</dbReference>